<sequence>MRTTSRHIKLRKTSPVAKAPRAWTFVGYDFAAPGQPEIWKREASHQIGGVVHAGAFPSAALVRLPGERVDVVPDSEDEEGGRPVAKAPRA</sequence>
<protein>
    <submittedName>
        <fullName evidence="2">G6012 protein</fullName>
    </submittedName>
</protein>
<accession>A0ABP1G125</accession>
<evidence type="ECO:0000313" key="2">
    <source>
        <dbReference type="EMBL" id="CAL5223487.1"/>
    </source>
</evidence>
<gene>
    <name evidence="2" type="primary">g6012</name>
    <name evidence="2" type="ORF">VP750_LOCUS5146</name>
</gene>
<comment type="caution">
    <text evidence="2">The sequence shown here is derived from an EMBL/GenBank/DDBJ whole genome shotgun (WGS) entry which is preliminary data.</text>
</comment>
<dbReference type="Proteomes" id="UP001497392">
    <property type="component" value="Unassembled WGS sequence"/>
</dbReference>
<evidence type="ECO:0000256" key="1">
    <source>
        <dbReference type="SAM" id="MobiDB-lite"/>
    </source>
</evidence>
<name>A0ABP1G125_9CHLO</name>
<keyword evidence="3" id="KW-1185">Reference proteome</keyword>
<evidence type="ECO:0000313" key="3">
    <source>
        <dbReference type="Proteomes" id="UP001497392"/>
    </source>
</evidence>
<proteinExistence type="predicted"/>
<dbReference type="EMBL" id="CAXHTA020000008">
    <property type="protein sequence ID" value="CAL5223487.1"/>
    <property type="molecule type" value="Genomic_DNA"/>
</dbReference>
<organism evidence="2 3">
    <name type="scientific">Coccomyxa viridis</name>
    <dbReference type="NCBI Taxonomy" id="1274662"/>
    <lineage>
        <taxon>Eukaryota</taxon>
        <taxon>Viridiplantae</taxon>
        <taxon>Chlorophyta</taxon>
        <taxon>core chlorophytes</taxon>
        <taxon>Trebouxiophyceae</taxon>
        <taxon>Trebouxiophyceae incertae sedis</taxon>
        <taxon>Coccomyxaceae</taxon>
        <taxon>Coccomyxa</taxon>
    </lineage>
</organism>
<feature type="region of interest" description="Disordered" evidence="1">
    <location>
        <begin position="71"/>
        <end position="90"/>
    </location>
</feature>
<reference evidence="2 3" key="1">
    <citation type="submission" date="2024-06" db="EMBL/GenBank/DDBJ databases">
        <authorList>
            <person name="Kraege A."/>
            <person name="Thomma B."/>
        </authorList>
    </citation>
    <scope>NUCLEOTIDE SEQUENCE [LARGE SCALE GENOMIC DNA]</scope>
</reference>